<dbReference type="EMBL" id="BDGG01000013">
    <property type="protein sequence ID" value="GAV06578.1"/>
    <property type="molecule type" value="Genomic_DNA"/>
</dbReference>
<keyword evidence="2" id="KW-1185">Reference proteome</keyword>
<sequence length="57" mass="6825">MEDLKKNHMEGQLSERTITRTITRTIRRIFDEDALSVELKMALWDDEVTEKRIFSKV</sequence>
<reference evidence="1 2" key="1">
    <citation type="journal article" date="2016" name="Nat. Commun.">
        <title>Extremotolerant tardigrade genome and improved radiotolerance of human cultured cells by tardigrade-unique protein.</title>
        <authorList>
            <person name="Hashimoto T."/>
            <person name="Horikawa D.D."/>
            <person name="Saito Y."/>
            <person name="Kuwahara H."/>
            <person name="Kozuka-Hata H."/>
            <person name="Shin-I T."/>
            <person name="Minakuchi Y."/>
            <person name="Ohishi K."/>
            <person name="Motoyama A."/>
            <person name="Aizu T."/>
            <person name="Enomoto A."/>
            <person name="Kondo K."/>
            <person name="Tanaka S."/>
            <person name="Hara Y."/>
            <person name="Koshikawa S."/>
            <person name="Sagara H."/>
            <person name="Miura T."/>
            <person name="Yokobori S."/>
            <person name="Miyagawa K."/>
            <person name="Suzuki Y."/>
            <person name="Kubo T."/>
            <person name="Oyama M."/>
            <person name="Kohara Y."/>
            <person name="Fujiyama A."/>
            <person name="Arakawa K."/>
            <person name="Katayama T."/>
            <person name="Toyoda A."/>
            <person name="Kunieda T."/>
        </authorList>
    </citation>
    <scope>NUCLEOTIDE SEQUENCE [LARGE SCALE GENOMIC DNA]</scope>
    <source>
        <strain evidence="1 2">YOKOZUNA-1</strain>
    </source>
</reference>
<evidence type="ECO:0000313" key="2">
    <source>
        <dbReference type="Proteomes" id="UP000186922"/>
    </source>
</evidence>
<evidence type="ECO:0000313" key="1">
    <source>
        <dbReference type="EMBL" id="GAV06578.1"/>
    </source>
</evidence>
<protein>
    <submittedName>
        <fullName evidence="1">Uncharacterized protein</fullName>
    </submittedName>
</protein>
<organism evidence="1 2">
    <name type="scientific">Ramazzottius varieornatus</name>
    <name type="common">Water bear</name>
    <name type="synonym">Tardigrade</name>
    <dbReference type="NCBI Taxonomy" id="947166"/>
    <lineage>
        <taxon>Eukaryota</taxon>
        <taxon>Metazoa</taxon>
        <taxon>Ecdysozoa</taxon>
        <taxon>Tardigrada</taxon>
        <taxon>Eutardigrada</taxon>
        <taxon>Parachela</taxon>
        <taxon>Hypsibioidea</taxon>
        <taxon>Ramazzottiidae</taxon>
        <taxon>Ramazzottius</taxon>
    </lineage>
</organism>
<dbReference type="AlphaFoldDB" id="A0A1D1W361"/>
<proteinExistence type="predicted"/>
<dbReference type="Proteomes" id="UP000186922">
    <property type="component" value="Unassembled WGS sequence"/>
</dbReference>
<comment type="caution">
    <text evidence="1">The sequence shown here is derived from an EMBL/GenBank/DDBJ whole genome shotgun (WGS) entry which is preliminary data.</text>
</comment>
<accession>A0A1D1W361</accession>
<name>A0A1D1W361_RAMVA</name>
<gene>
    <name evidence="1" type="primary">RvY_16544-1</name>
    <name evidence="1" type="synonym">RvY_16544.1</name>
    <name evidence="1" type="ORF">RvY_16544</name>
</gene>